<name>A0ABQ1EE53_9CLOT</name>
<evidence type="ECO:0000256" key="1">
    <source>
        <dbReference type="ARBA" id="ARBA00004141"/>
    </source>
</evidence>
<keyword evidence="2 5" id="KW-0812">Transmembrane</keyword>
<evidence type="ECO:0000256" key="2">
    <source>
        <dbReference type="ARBA" id="ARBA00022692"/>
    </source>
</evidence>
<evidence type="ECO:0000256" key="5">
    <source>
        <dbReference type="SAM" id="Phobius"/>
    </source>
</evidence>
<feature type="transmembrane region" description="Helical" evidence="5">
    <location>
        <begin position="206"/>
        <end position="231"/>
    </location>
</feature>
<feature type="transmembrane region" description="Helical" evidence="5">
    <location>
        <begin position="173"/>
        <end position="194"/>
    </location>
</feature>
<evidence type="ECO:0000313" key="8">
    <source>
        <dbReference type="Proteomes" id="UP000663802"/>
    </source>
</evidence>
<proteinExistence type="predicted"/>
<comment type="caution">
    <text evidence="7">The sequence shown here is derived from an EMBL/GenBank/DDBJ whole genome shotgun (WGS) entry which is preliminary data.</text>
</comment>
<feature type="transmembrane region" description="Helical" evidence="5">
    <location>
        <begin position="133"/>
        <end position="152"/>
    </location>
</feature>
<keyword evidence="3 5" id="KW-1133">Transmembrane helix</keyword>
<keyword evidence="4 5" id="KW-0472">Membrane</keyword>
<reference evidence="7 8" key="1">
    <citation type="journal article" date="2021" name="Int. J. Syst. Evol. Microbiol.">
        <title>Clostridium zeae sp. nov., isolated from corn silage.</title>
        <authorList>
            <person name="Kobayashi H."/>
            <person name="Tanizawa Y."/>
            <person name="Yagura M."/>
            <person name="Sakamoto M."/>
            <person name="Ohkuma M."/>
            <person name="Tohno M."/>
        </authorList>
    </citation>
    <scope>NUCLEOTIDE SEQUENCE [LARGE SCALE GENOMIC DNA]</scope>
    <source>
        <strain evidence="7 8">CSC2</strain>
    </source>
</reference>
<feature type="domain" description="ABC-2 type transporter transmembrane" evidence="6">
    <location>
        <begin position="70"/>
        <end position="312"/>
    </location>
</feature>
<accession>A0ABQ1EE53</accession>
<dbReference type="Proteomes" id="UP000663802">
    <property type="component" value="Unassembled WGS sequence"/>
</dbReference>
<protein>
    <recommendedName>
        <fullName evidence="6">ABC-2 type transporter transmembrane domain-containing protein</fullName>
    </recommendedName>
</protein>
<comment type="subcellular location">
    <subcellularLocation>
        <location evidence="1">Membrane</location>
        <topology evidence="1">Multi-pass membrane protein</topology>
    </subcellularLocation>
</comment>
<feature type="transmembrane region" description="Helical" evidence="5">
    <location>
        <begin position="238"/>
        <end position="259"/>
    </location>
</feature>
<dbReference type="PANTHER" id="PTHR43471">
    <property type="entry name" value="ABC TRANSPORTER PERMEASE"/>
    <property type="match status" value="1"/>
</dbReference>
<feature type="transmembrane region" description="Helical" evidence="5">
    <location>
        <begin position="298"/>
        <end position="315"/>
    </location>
</feature>
<evidence type="ECO:0000256" key="4">
    <source>
        <dbReference type="ARBA" id="ARBA00023136"/>
    </source>
</evidence>
<dbReference type="Pfam" id="PF12698">
    <property type="entry name" value="ABC2_membrane_3"/>
    <property type="match status" value="1"/>
</dbReference>
<sequence length="325" mass="36245">MNILNIFKNNLRRTLAQKATIVIAFILIPVMIGAAVLFSEKAVIKGTVAFVSATNLNIPKDNRVNIDILKEKPPISSLFMGKYVAIVEKHNSDYIVTTLKNEKDKKVIEAYFKTGKLPDNIEDTSKKGEGTNILGFILMILLMQGVALITLYTEDRDKKTLRRILMSPANERIYLFTQELFTFSCIFIPSYLALAATKLVFKVDMGFSYGMMFILVAIISALSTSLALFIASVLGSEYSLVSTGIYMLTSLLSGCYISFTEGNKFLDKLCSALPQKAYMTMIQGIEKGKSLSQFSNQLIYLFIWIAAAYLLGSAINKRKIKEGIY</sequence>
<organism evidence="7 8">
    <name type="scientific">Clostridium zeae</name>
    <dbReference type="NCBI Taxonomy" id="2759022"/>
    <lineage>
        <taxon>Bacteria</taxon>
        <taxon>Bacillati</taxon>
        <taxon>Bacillota</taxon>
        <taxon>Clostridia</taxon>
        <taxon>Eubacteriales</taxon>
        <taxon>Clostridiaceae</taxon>
        <taxon>Clostridium</taxon>
    </lineage>
</organism>
<evidence type="ECO:0000313" key="7">
    <source>
        <dbReference type="EMBL" id="GFZ33100.1"/>
    </source>
</evidence>
<dbReference type="EMBL" id="BMBA01000004">
    <property type="protein sequence ID" value="GFZ33100.1"/>
    <property type="molecule type" value="Genomic_DNA"/>
</dbReference>
<evidence type="ECO:0000259" key="6">
    <source>
        <dbReference type="Pfam" id="PF12698"/>
    </source>
</evidence>
<feature type="transmembrane region" description="Helical" evidence="5">
    <location>
        <begin position="21"/>
        <end position="38"/>
    </location>
</feature>
<dbReference type="PANTHER" id="PTHR43471:SF1">
    <property type="entry name" value="ABC TRANSPORTER PERMEASE PROTEIN NOSY-RELATED"/>
    <property type="match status" value="1"/>
</dbReference>
<dbReference type="InterPro" id="IPR013525">
    <property type="entry name" value="ABC2_TM"/>
</dbReference>
<evidence type="ECO:0000256" key="3">
    <source>
        <dbReference type="ARBA" id="ARBA00022989"/>
    </source>
</evidence>
<keyword evidence="8" id="KW-1185">Reference proteome</keyword>
<gene>
    <name evidence="7" type="ORF">CSC2_36260</name>
</gene>
<dbReference type="RefSeq" id="WP_206871343.1">
    <property type="nucleotide sequence ID" value="NZ_BMBA01000004.1"/>
</dbReference>